<evidence type="ECO:0000313" key="3">
    <source>
        <dbReference type="EMBL" id="MEQ2444997.1"/>
    </source>
</evidence>
<dbReference type="NCBIfam" id="TIGR02675">
    <property type="entry name" value="tape_meas_nterm"/>
    <property type="match status" value="1"/>
</dbReference>
<evidence type="ECO:0000313" key="4">
    <source>
        <dbReference type="Proteomes" id="UP001464378"/>
    </source>
</evidence>
<sequence>MADEVGIVMKLYDEVSPTLKSITGSSKAFDKTMDDLEESLKAYDKAQTTLTEKMSGLKKEMAENSIKVKEAQQAYKKLKDETSKGALDDAIDEQTRLRREMEETKAVIDANATAYKNLYKEVTSAASAESRLSNRAGDGSTGILSALGKAGLGQMAGDAIMEISNTMIGSALGGDGGSLISSALSSAVSGAAMGSLAGPVGTAIGGLVGGALGLATGGAQIFANQDEAFKAYYADLYQAGQDRAEESLTAGSATASQRELDAIAFNRLLGSGVGDQYLSDLRVLAAATPMEYSDLTSMSRALATGFGDAPDRMLELMTAIGDAGSAVGVTASDMTAMAQAMSRMNSSGKATLEYLNIFQDRGVDVIGMLSEAMGKTQGEIYDMISKSEINGRDAVNIIQQGMETAYSGAMEQMAETFSGLTSTLEDTMAELDNARGEGYNDLRKEGLQSEIDAYGGALGDAIQNLNRISGENDAYMENLSEQYTREALSALLLGEDTTLFPEEQQAELRRMREDFLAASGAYEDGNEEAGLKMESLRQEAEALATAAYESSDQYSLLYDSEQDLVGAIQDLTTAFDGWKNEYELEQEKSKGQGAIWLDDIMIGDPDDPDDGVGDVIRKKDEASLTSLFGQIFGSHAYGLDRVPRNGLYYLHQDERVLTAREAGEQSRKSGTTLQITIKDNHFGADMSVEAVAQTLADLLERKLAAGVIG</sequence>
<evidence type="ECO:0000259" key="2">
    <source>
        <dbReference type="Pfam" id="PF20155"/>
    </source>
</evidence>
<dbReference type="EMBL" id="JBBMFK010000040">
    <property type="protein sequence ID" value="MEQ2444997.1"/>
    <property type="molecule type" value="Genomic_DNA"/>
</dbReference>
<gene>
    <name evidence="3" type="ORF">WMO64_16210</name>
</gene>
<reference evidence="3 4" key="1">
    <citation type="submission" date="2024-03" db="EMBL/GenBank/DDBJ databases">
        <title>Human intestinal bacterial collection.</title>
        <authorList>
            <person name="Pauvert C."/>
            <person name="Hitch T.C.A."/>
            <person name="Clavel T."/>
        </authorList>
    </citation>
    <scope>NUCLEOTIDE SEQUENCE [LARGE SCALE GENOMIC DNA]</scope>
    <source>
        <strain evidence="3 4">CLA-AP-H29</strain>
    </source>
</reference>
<organism evidence="3 4">
    <name type="scientific">Pseudoflavonifractor intestinihominis</name>
    <dbReference type="NCBI Taxonomy" id="3133171"/>
    <lineage>
        <taxon>Bacteria</taxon>
        <taxon>Bacillati</taxon>
        <taxon>Bacillota</taxon>
        <taxon>Clostridia</taxon>
        <taxon>Eubacteriales</taxon>
        <taxon>Oscillospiraceae</taxon>
        <taxon>Pseudoflavonifractor</taxon>
    </lineage>
</organism>
<dbReference type="InterPro" id="IPR013491">
    <property type="entry name" value="Tape_meas_N"/>
</dbReference>
<accession>A0ABV1ECE6</accession>
<keyword evidence="1" id="KW-0175">Coiled coil</keyword>
<feature type="domain" description="Tape measure protein N-terminal" evidence="2">
    <location>
        <begin position="275"/>
        <end position="430"/>
    </location>
</feature>
<dbReference type="Pfam" id="PF20155">
    <property type="entry name" value="TMP_3"/>
    <property type="match status" value="1"/>
</dbReference>
<proteinExistence type="predicted"/>
<evidence type="ECO:0000256" key="1">
    <source>
        <dbReference type="SAM" id="Coils"/>
    </source>
</evidence>
<comment type="caution">
    <text evidence="3">The sequence shown here is derived from an EMBL/GenBank/DDBJ whole genome shotgun (WGS) entry which is preliminary data.</text>
</comment>
<feature type="coiled-coil region" evidence="1">
    <location>
        <begin position="33"/>
        <end position="107"/>
    </location>
</feature>
<name>A0ABV1ECE6_9FIRM</name>
<protein>
    <submittedName>
        <fullName evidence="3">Tape measure protein</fullName>
    </submittedName>
</protein>
<dbReference type="RefSeq" id="WP_349232653.1">
    <property type="nucleotide sequence ID" value="NZ_JBBMFK010000040.1"/>
</dbReference>
<keyword evidence="4" id="KW-1185">Reference proteome</keyword>
<dbReference type="Proteomes" id="UP001464378">
    <property type="component" value="Unassembled WGS sequence"/>
</dbReference>